<dbReference type="InterPro" id="IPR036259">
    <property type="entry name" value="MFS_trans_sf"/>
</dbReference>
<dbReference type="GO" id="GO:0022857">
    <property type="term" value="F:transmembrane transporter activity"/>
    <property type="evidence" value="ECO:0007669"/>
    <property type="project" value="InterPro"/>
</dbReference>
<dbReference type="GO" id="GO:0016020">
    <property type="term" value="C:membrane"/>
    <property type="evidence" value="ECO:0007669"/>
    <property type="project" value="UniProtKB-SubCell"/>
</dbReference>
<feature type="transmembrane region" description="Helical" evidence="6">
    <location>
        <begin position="342"/>
        <end position="361"/>
    </location>
</feature>
<feature type="transmembrane region" description="Helical" evidence="6">
    <location>
        <begin position="52"/>
        <end position="71"/>
    </location>
</feature>
<dbReference type="InParanoid" id="A0A2P6NWT1"/>
<evidence type="ECO:0000256" key="5">
    <source>
        <dbReference type="ARBA" id="ARBA00023136"/>
    </source>
</evidence>
<feature type="transmembrane region" description="Helical" evidence="6">
    <location>
        <begin position="215"/>
        <end position="237"/>
    </location>
</feature>
<evidence type="ECO:0000256" key="3">
    <source>
        <dbReference type="ARBA" id="ARBA00022692"/>
    </source>
</evidence>
<gene>
    <name evidence="8" type="ORF">PROFUN_03338</name>
</gene>
<accession>A0A2P6NWT1</accession>
<keyword evidence="5 6" id="KW-0472">Membrane</keyword>
<dbReference type="OrthoDB" id="20356at2759"/>
<proteinExistence type="inferred from homology"/>
<feature type="transmembrane region" description="Helical" evidence="6">
    <location>
        <begin position="310"/>
        <end position="330"/>
    </location>
</feature>
<feature type="transmembrane region" description="Helical" evidence="6">
    <location>
        <begin position="249"/>
        <end position="272"/>
    </location>
</feature>
<dbReference type="PANTHER" id="PTHR16172:SF41">
    <property type="entry name" value="MAJOR FACILITATOR SUPERFAMILY DOMAIN-CONTAINING PROTEIN 6-LIKE"/>
    <property type="match status" value="1"/>
</dbReference>
<dbReference type="PANTHER" id="PTHR16172">
    <property type="entry name" value="MAJOR FACILITATOR SUPERFAMILY DOMAIN-CONTAINING PROTEIN 6-LIKE"/>
    <property type="match status" value="1"/>
</dbReference>
<keyword evidence="4 6" id="KW-1133">Transmembrane helix</keyword>
<dbReference type="AlphaFoldDB" id="A0A2P6NWT1"/>
<feature type="domain" description="Major facilitator superfamily (MFS) profile" evidence="7">
    <location>
        <begin position="214"/>
        <end position="455"/>
    </location>
</feature>
<feature type="transmembrane region" description="Helical" evidence="6">
    <location>
        <begin position="174"/>
        <end position="194"/>
    </location>
</feature>
<keyword evidence="9" id="KW-1185">Reference proteome</keyword>
<dbReference type="SUPFAM" id="SSF103473">
    <property type="entry name" value="MFS general substrate transporter"/>
    <property type="match status" value="1"/>
</dbReference>
<feature type="transmembrane region" description="Helical" evidence="6">
    <location>
        <begin position="367"/>
        <end position="388"/>
    </location>
</feature>
<organism evidence="8 9">
    <name type="scientific">Planoprotostelium fungivorum</name>
    <dbReference type="NCBI Taxonomy" id="1890364"/>
    <lineage>
        <taxon>Eukaryota</taxon>
        <taxon>Amoebozoa</taxon>
        <taxon>Evosea</taxon>
        <taxon>Variosea</taxon>
        <taxon>Cavosteliida</taxon>
        <taxon>Cavosteliaceae</taxon>
        <taxon>Planoprotostelium</taxon>
    </lineage>
</organism>
<dbReference type="InterPro" id="IPR020846">
    <property type="entry name" value="MFS_dom"/>
</dbReference>
<comment type="subcellular location">
    <subcellularLocation>
        <location evidence="1">Membrane</location>
        <topology evidence="1">Multi-pass membrane protein</topology>
    </subcellularLocation>
</comment>
<dbReference type="InterPro" id="IPR024989">
    <property type="entry name" value="MFS_assoc_dom"/>
</dbReference>
<feature type="transmembrane region" description="Helical" evidence="6">
    <location>
        <begin position="83"/>
        <end position="101"/>
    </location>
</feature>
<evidence type="ECO:0000313" key="9">
    <source>
        <dbReference type="Proteomes" id="UP000241769"/>
    </source>
</evidence>
<comment type="caution">
    <text evidence="8">The sequence shown here is derived from an EMBL/GenBank/DDBJ whole genome shotgun (WGS) entry which is preliminary data.</text>
</comment>
<evidence type="ECO:0000259" key="7">
    <source>
        <dbReference type="PROSITE" id="PS50850"/>
    </source>
</evidence>
<reference evidence="8 9" key="1">
    <citation type="journal article" date="2018" name="Genome Biol. Evol.">
        <title>Multiple Roots of Fruiting Body Formation in Amoebozoa.</title>
        <authorList>
            <person name="Hillmann F."/>
            <person name="Forbes G."/>
            <person name="Novohradska S."/>
            <person name="Ferling I."/>
            <person name="Riege K."/>
            <person name="Groth M."/>
            <person name="Westermann M."/>
            <person name="Marz M."/>
            <person name="Spaller T."/>
            <person name="Winckler T."/>
            <person name="Schaap P."/>
            <person name="Glockner G."/>
        </authorList>
    </citation>
    <scope>NUCLEOTIDE SEQUENCE [LARGE SCALE GENOMIC DNA]</scope>
    <source>
        <strain evidence="8 9">Jena</strain>
    </source>
</reference>
<evidence type="ECO:0000256" key="2">
    <source>
        <dbReference type="ARBA" id="ARBA00005241"/>
    </source>
</evidence>
<evidence type="ECO:0000256" key="6">
    <source>
        <dbReference type="SAM" id="Phobius"/>
    </source>
</evidence>
<evidence type="ECO:0000313" key="8">
    <source>
        <dbReference type="EMBL" id="PRP88424.1"/>
    </source>
</evidence>
<name>A0A2P6NWT1_9EUKA</name>
<dbReference type="STRING" id="1890364.A0A2P6NWT1"/>
<feature type="transmembrane region" description="Helical" evidence="6">
    <location>
        <begin position="22"/>
        <end position="46"/>
    </location>
</feature>
<evidence type="ECO:0000256" key="4">
    <source>
        <dbReference type="ARBA" id="ARBA00022989"/>
    </source>
</evidence>
<dbReference type="Gene3D" id="1.20.1250.20">
    <property type="entry name" value="MFS general substrate transporter like domains"/>
    <property type="match status" value="2"/>
</dbReference>
<protein>
    <submittedName>
        <fullName evidence="8">Major facilitator superfamily domain-containing protein 6-like</fullName>
    </submittedName>
</protein>
<feature type="transmembrane region" description="Helical" evidence="6">
    <location>
        <begin position="279"/>
        <end position="298"/>
    </location>
</feature>
<dbReference type="Proteomes" id="UP000241769">
    <property type="component" value="Unassembled WGS sequence"/>
</dbReference>
<keyword evidence="3 6" id="KW-0812">Transmembrane</keyword>
<sequence length="455" mass="50555">MGTDGTHTSPWSIDRTLLLPKVLYFVQCGANVCYLPFLGIWLLSIGLKPPEIGQIAALRYLMILFGAPFWAFIADHFYAHKQVLILVIVMSVITRMAMPFIGGSSLILLMCATVSSDFFYSIIAPMLDRTALYILGDDRKDMFGRQRLWGTISWGALSVPVGSFVAYIDDSKWYFYLYAILSCIMVALLIPAPISAAKGGPPFWKGLKFLGRPRAAAFYFCMVMVGCCNGLISNFLFVHLKSLHAEPALMGLTLTVNCLTEIPCLFFSGVILKKVTPQGGILLAAIAFIIRFFDYYLITNPYHCLIVEPLHGISFGIMFASAVRIASELVPSNLSTTAQGLLAGMTGLGGMIGAILGGYIYESFKAKVFLFAMIAPTLIIIVFSPLALMDYLTFRRSTSNYGKLQTGNEEEFEMKREERVDEPVVLNDLQPRHTRMDKLFIACHRIISAHLYLII</sequence>
<evidence type="ECO:0000256" key="1">
    <source>
        <dbReference type="ARBA" id="ARBA00004141"/>
    </source>
</evidence>
<dbReference type="EMBL" id="MDYQ01000011">
    <property type="protein sequence ID" value="PRP88424.1"/>
    <property type="molecule type" value="Genomic_DNA"/>
</dbReference>
<feature type="transmembrane region" description="Helical" evidence="6">
    <location>
        <begin position="148"/>
        <end position="168"/>
    </location>
</feature>
<dbReference type="InterPro" id="IPR051717">
    <property type="entry name" value="MFS_MFSD6"/>
</dbReference>
<dbReference type="FunCoup" id="A0A2P6NWT1">
    <property type="interactions" value="25"/>
</dbReference>
<comment type="similarity">
    <text evidence="2">Belongs to the major facilitator superfamily. MFSD6 family.</text>
</comment>
<dbReference type="Pfam" id="PF12832">
    <property type="entry name" value="MFS_1_like"/>
    <property type="match status" value="1"/>
</dbReference>
<dbReference type="PROSITE" id="PS50850">
    <property type="entry name" value="MFS"/>
    <property type="match status" value="1"/>
</dbReference>